<feature type="compositionally biased region" description="Polar residues" evidence="1">
    <location>
        <begin position="54"/>
        <end position="67"/>
    </location>
</feature>
<accession>A0A4Y7QAY8</accession>
<feature type="region of interest" description="Disordered" evidence="1">
    <location>
        <begin position="37"/>
        <end position="67"/>
    </location>
</feature>
<proteinExistence type="predicted"/>
<protein>
    <submittedName>
        <fullName evidence="2">Uncharacterized protein</fullName>
    </submittedName>
</protein>
<dbReference type="EMBL" id="ML170166">
    <property type="protein sequence ID" value="TDL24615.1"/>
    <property type="molecule type" value="Genomic_DNA"/>
</dbReference>
<evidence type="ECO:0000256" key="1">
    <source>
        <dbReference type="SAM" id="MobiDB-lite"/>
    </source>
</evidence>
<organism evidence="2 3">
    <name type="scientific">Rickenella mellea</name>
    <dbReference type="NCBI Taxonomy" id="50990"/>
    <lineage>
        <taxon>Eukaryota</taxon>
        <taxon>Fungi</taxon>
        <taxon>Dikarya</taxon>
        <taxon>Basidiomycota</taxon>
        <taxon>Agaricomycotina</taxon>
        <taxon>Agaricomycetes</taxon>
        <taxon>Hymenochaetales</taxon>
        <taxon>Rickenellaceae</taxon>
        <taxon>Rickenella</taxon>
    </lineage>
</organism>
<dbReference type="AlphaFoldDB" id="A0A4Y7QAY8"/>
<dbReference type="Proteomes" id="UP000294933">
    <property type="component" value="Unassembled WGS sequence"/>
</dbReference>
<evidence type="ECO:0000313" key="2">
    <source>
        <dbReference type="EMBL" id="TDL24615.1"/>
    </source>
</evidence>
<gene>
    <name evidence="2" type="ORF">BD410DRAFT_786140</name>
</gene>
<evidence type="ECO:0000313" key="3">
    <source>
        <dbReference type="Proteomes" id="UP000294933"/>
    </source>
</evidence>
<dbReference type="VEuPathDB" id="FungiDB:BD410DRAFT_786140"/>
<sequence length="67" mass="7287">MDAVPCPVFLYNTASGNYPSTDRKRLSAQQKFEGVRAANPYGLQHLQGAPGTSPPQYSRSHPGVLQQ</sequence>
<keyword evidence="3" id="KW-1185">Reference proteome</keyword>
<reference evidence="2 3" key="1">
    <citation type="submission" date="2018-06" db="EMBL/GenBank/DDBJ databases">
        <title>A transcriptomic atlas of mushroom development highlights an independent origin of complex multicellularity.</title>
        <authorList>
            <consortium name="DOE Joint Genome Institute"/>
            <person name="Krizsan K."/>
            <person name="Almasi E."/>
            <person name="Merenyi Z."/>
            <person name="Sahu N."/>
            <person name="Viragh M."/>
            <person name="Koszo T."/>
            <person name="Mondo S."/>
            <person name="Kiss B."/>
            <person name="Balint B."/>
            <person name="Kues U."/>
            <person name="Barry K."/>
            <person name="Hegedus J.C."/>
            <person name="Henrissat B."/>
            <person name="Johnson J."/>
            <person name="Lipzen A."/>
            <person name="Ohm R."/>
            <person name="Nagy I."/>
            <person name="Pangilinan J."/>
            <person name="Yan J."/>
            <person name="Xiong Y."/>
            <person name="Grigoriev I.V."/>
            <person name="Hibbett D.S."/>
            <person name="Nagy L.G."/>
        </authorList>
    </citation>
    <scope>NUCLEOTIDE SEQUENCE [LARGE SCALE GENOMIC DNA]</scope>
    <source>
        <strain evidence="2 3">SZMC22713</strain>
    </source>
</reference>
<name>A0A4Y7QAY8_9AGAM</name>